<keyword evidence="1" id="KW-1133">Transmembrane helix</keyword>
<organism evidence="2 3">
    <name type="scientific">Candidatus Magasanikbacteria bacterium CG_4_10_14_0_2_um_filter_33_14</name>
    <dbReference type="NCBI Taxonomy" id="1974636"/>
    <lineage>
        <taxon>Bacteria</taxon>
        <taxon>Candidatus Magasanikiibacteriota</taxon>
    </lineage>
</organism>
<comment type="caution">
    <text evidence="2">The sequence shown here is derived from an EMBL/GenBank/DDBJ whole genome shotgun (WGS) entry which is preliminary data.</text>
</comment>
<gene>
    <name evidence="2" type="ORF">COX80_02440</name>
</gene>
<dbReference type="Proteomes" id="UP000231453">
    <property type="component" value="Unassembled WGS sequence"/>
</dbReference>
<accession>A0A2M7VAU0</accession>
<dbReference type="AlphaFoldDB" id="A0A2M7VAU0"/>
<dbReference type="EMBL" id="PFPL01000036">
    <property type="protein sequence ID" value="PIZ96022.1"/>
    <property type="molecule type" value="Genomic_DNA"/>
</dbReference>
<evidence type="ECO:0000256" key="1">
    <source>
        <dbReference type="SAM" id="Phobius"/>
    </source>
</evidence>
<sequence length="111" mass="12923">MFETSKDLLFVVLSLSIFWFTIFLCWLLYQAARTLRNINRISEMLIEKLELISEAVTFMRDKVDHLSSKMGVVSSMLSGLVEKFVVNKISTNLEDRVSKKKTTTRKKKTKK</sequence>
<protein>
    <submittedName>
        <fullName evidence="2">Uncharacterized protein</fullName>
    </submittedName>
</protein>
<proteinExistence type="predicted"/>
<keyword evidence="1" id="KW-0812">Transmembrane</keyword>
<feature type="transmembrane region" description="Helical" evidence="1">
    <location>
        <begin position="7"/>
        <end position="29"/>
    </location>
</feature>
<name>A0A2M7VAU0_9BACT</name>
<evidence type="ECO:0000313" key="3">
    <source>
        <dbReference type="Proteomes" id="UP000231453"/>
    </source>
</evidence>
<keyword evidence="1" id="KW-0472">Membrane</keyword>
<evidence type="ECO:0000313" key="2">
    <source>
        <dbReference type="EMBL" id="PIZ96022.1"/>
    </source>
</evidence>
<reference evidence="3" key="1">
    <citation type="submission" date="2017-09" db="EMBL/GenBank/DDBJ databases">
        <title>Depth-based differentiation of microbial function through sediment-hosted aquifers and enrichment of novel symbionts in the deep terrestrial subsurface.</title>
        <authorList>
            <person name="Probst A.J."/>
            <person name="Ladd B."/>
            <person name="Jarett J.K."/>
            <person name="Geller-Mcgrath D.E."/>
            <person name="Sieber C.M.K."/>
            <person name="Emerson J.B."/>
            <person name="Anantharaman K."/>
            <person name="Thomas B.C."/>
            <person name="Malmstrom R."/>
            <person name="Stieglmeier M."/>
            <person name="Klingl A."/>
            <person name="Woyke T."/>
            <person name="Ryan C.M."/>
            <person name="Banfield J.F."/>
        </authorList>
    </citation>
    <scope>NUCLEOTIDE SEQUENCE [LARGE SCALE GENOMIC DNA]</scope>
</reference>